<evidence type="ECO:0000259" key="3">
    <source>
        <dbReference type="Pfam" id="PF08685"/>
    </source>
</evidence>
<feature type="domain" description="GON" evidence="3">
    <location>
        <begin position="33"/>
        <end position="84"/>
    </location>
</feature>
<feature type="signal peptide" evidence="2">
    <location>
        <begin position="1"/>
        <end position="24"/>
    </location>
</feature>
<proteinExistence type="predicted"/>
<feature type="chain" id="PRO_5015696880" evidence="2">
    <location>
        <begin position="25"/>
        <end position="238"/>
    </location>
</feature>
<keyword evidence="5" id="KW-1185">Reference proteome</keyword>
<feature type="domain" description="GON" evidence="3">
    <location>
        <begin position="96"/>
        <end position="200"/>
    </location>
</feature>
<keyword evidence="2" id="KW-0732">Signal</keyword>
<evidence type="ECO:0000256" key="1">
    <source>
        <dbReference type="ARBA" id="ARBA00022723"/>
    </source>
</evidence>
<accession>A0A2T0SNB2</accession>
<dbReference type="RefSeq" id="WP_106194515.1">
    <property type="nucleotide sequence ID" value="NZ_PVTF01000015.1"/>
</dbReference>
<reference evidence="4 5" key="1">
    <citation type="submission" date="2018-03" db="EMBL/GenBank/DDBJ databases">
        <title>Genomic Encyclopedia of Archaeal and Bacterial Type Strains, Phase II (KMG-II): from individual species to whole genera.</title>
        <authorList>
            <person name="Goeker M."/>
        </authorList>
    </citation>
    <scope>NUCLEOTIDE SEQUENCE [LARGE SCALE GENOMIC DNA]</scope>
    <source>
        <strain evidence="4 5">DSM 44720</strain>
    </source>
</reference>
<evidence type="ECO:0000313" key="5">
    <source>
        <dbReference type="Proteomes" id="UP000239494"/>
    </source>
</evidence>
<dbReference type="GO" id="GO:0008270">
    <property type="term" value="F:zinc ion binding"/>
    <property type="evidence" value="ECO:0007669"/>
    <property type="project" value="InterPro"/>
</dbReference>
<sequence length="238" mass="24293">MIRRIVAVAAALALAVVVAPSATAQPTPTIPPASCAGIHALLPIAGDGNYTLNTGTHIVPVYCHDMAGTPREYITLGAANFSQYTAGGAAPGTNVRTTFTRVRLNPATLKVDINDLTFATSTGSLSQGATVVTSMPYGVAFSCDASPSGVGRIDLTGTAFTLADTFQVGGFNASGNATVSPDNRSADLTGGGYCGWISPAPYIYNPSNPSGPDFHLELGCGPYNLIDVLLGRACVVLP</sequence>
<protein>
    <submittedName>
        <fullName evidence="4">GON domain-containing protein</fullName>
    </submittedName>
</protein>
<dbReference type="OrthoDB" id="3685584at2"/>
<dbReference type="Pfam" id="PF08685">
    <property type="entry name" value="GON"/>
    <property type="match status" value="2"/>
</dbReference>
<dbReference type="Proteomes" id="UP000239494">
    <property type="component" value="Unassembled WGS sequence"/>
</dbReference>
<evidence type="ECO:0000256" key="2">
    <source>
        <dbReference type="SAM" id="SignalP"/>
    </source>
</evidence>
<keyword evidence="1" id="KW-0479">Metal-binding</keyword>
<dbReference type="EMBL" id="PVTF01000015">
    <property type="protein sequence ID" value="PRY34909.1"/>
    <property type="molecule type" value="Genomic_DNA"/>
</dbReference>
<organism evidence="4 5">
    <name type="scientific">Umezawaea tangerina</name>
    <dbReference type="NCBI Taxonomy" id="84725"/>
    <lineage>
        <taxon>Bacteria</taxon>
        <taxon>Bacillati</taxon>
        <taxon>Actinomycetota</taxon>
        <taxon>Actinomycetes</taxon>
        <taxon>Pseudonocardiales</taxon>
        <taxon>Pseudonocardiaceae</taxon>
        <taxon>Umezawaea</taxon>
    </lineage>
</organism>
<dbReference type="InterPro" id="IPR012314">
    <property type="entry name" value="Pept_M12B_GON-ADAMTSs"/>
</dbReference>
<dbReference type="GO" id="GO:0004222">
    <property type="term" value="F:metalloendopeptidase activity"/>
    <property type="evidence" value="ECO:0007669"/>
    <property type="project" value="InterPro"/>
</dbReference>
<dbReference type="AlphaFoldDB" id="A0A2T0SNB2"/>
<comment type="caution">
    <text evidence="4">The sequence shown here is derived from an EMBL/GenBank/DDBJ whole genome shotgun (WGS) entry which is preliminary data.</text>
</comment>
<gene>
    <name evidence="4" type="ORF">CLV43_115186</name>
</gene>
<name>A0A2T0SNB2_9PSEU</name>
<evidence type="ECO:0000313" key="4">
    <source>
        <dbReference type="EMBL" id="PRY34909.1"/>
    </source>
</evidence>